<dbReference type="InterPro" id="IPR004827">
    <property type="entry name" value="bZIP"/>
</dbReference>
<dbReference type="PROSITE" id="PS00036">
    <property type="entry name" value="BZIP_BASIC"/>
    <property type="match status" value="1"/>
</dbReference>
<dbReference type="CDD" id="cd14692">
    <property type="entry name" value="bZIP_ATF4"/>
    <property type="match status" value="1"/>
</dbReference>
<evidence type="ECO:0000259" key="2">
    <source>
        <dbReference type="PROSITE" id="PS50217"/>
    </source>
</evidence>
<feature type="domain" description="BZIP" evidence="2">
    <location>
        <begin position="148"/>
        <end position="206"/>
    </location>
</feature>
<accession>A0A9P1ILH9</accession>
<evidence type="ECO:0000256" key="1">
    <source>
        <dbReference type="SAM" id="Coils"/>
    </source>
</evidence>
<dbReference type="SUPFAM" id="SSF57959">
    <property type="entry name" value="Leucine zipper domain"/>
    <property type="match status" value="1"/>
</dbReference>
<dbReference type="SMART" id="SM00338">
    <property type="entry name" value="BRLZ"/>
    <property type="match status" value="1"/>
</dbReference>
<dbReference type="OrthoDB" id="5847285at2759"/>
<name>A0A9P1ILH9_9PELO</name>
<dbReference type="Pfam" id="PF00170">
    <property type="entry name" value="bZIP_1"/>
    <property type="match status" value="1"/>
</dbReference>
<evidence type="ECO:0000313" key="4">
    <source>
        <dbReference type="Proteomes" id="UP001152747"/>
    </source>
</evidence>
<keyword evidence="4" id="KW-1185">Reference proteome</keyword>
<dbReference type="GO" id="GO:0003700">
    <property type="term" value="F:DNA-binding transcription factor activity"/>
    <property type="evidence" value="ECO:0007669"/>
    <property type="project" value="InterPro"/>
</dbReference>
<proteinExistence type="predicted"/>
<gene>
    <name evidence="3" type="ORF">CAMP_LOCUS10437</name>
</gene>
<dbReference type="InterPro" id="IPR046347">
    <property type="entry name" value="bZIP_sf"/>
</dbReference>
<sequence>MWPPQANCNYGFAENLHEHFHHNHHHDFAHSSNNHLECFQTFSHPSDLPIESGHFPEYQDISWCSVERNCNHEGACKQNTIPEEQSKIFEEITKECQHFLKEGECDKCLVRNDDGGSETIPINDLVDIVIQTVENVGPKVEESKMLSRKRQQNKVAAARYRDKQKMKWKELNDEKSIEETRNKKLKIEVEKLEKEVAELRKQFMETISK</sequence>
<organism evidence="3 4">
    <name type="scientific">Caenorhabditis angaria</name>
    <dbReference type="NCBI Taxonomy" id="860376"/>
    <lineage>
        <taxon>Eukaryota</taxon>
        <taxon>Metazoa</taxon>
        <taxon>Ecdysozoa</taxon>
        <taxon>Nematoda</taxon>
        <taxon>Chromadorea</taxon>
        <taxon>Rhabditida</taxon>
        <taxon>Rhabditina</taxon>
        <taxon>Rhabditomorpha</taxon>
        <taxon>Rhabditoidea</taxon>
        <taxon>Rhabditidae</taxon>
        <taxon>Peloderinae</taxon>
        <taxon>Caenorhabditis</taxon>
    </lineage>
</organism>
<dbReference type="Gene3D" id="1.20.5.170">
    <property type="match status" value="1"/>
</dbReference>
<dbReference type="PROSITE" id="PS50217">
    <property type="entry name" value="BZIP"/>
    <property type="match status" value="1"/>
</dbReference>
<comment type="caution">
    <text evidence="3">The sequence shown here is derived from an EMBL/GenBank/DDBJ whole genome shotgun (WGS) entry which is preliminary data.</text>
</comment>
<dbReference type="Proteomes" id="UP001152747">
    <property type="component" value="Unassembled WGS sequence"/>
</dbReference>
<dbReference type="EMBL" id="CANHGI010000004">
    <property type="protein sequence ID" value="CAI5447800.1"/>
    <property type="molecule type" value="Genomic_DNA"/>
</dbReference>
<keyword evidence="1" id="KW-0175">Coiled coil</keyword>
<feature type="coiled-coil region" evidence="1">
    <location>
        <begin position="175"/>
        <end position="209"/>
    </location>
</feature>
<reference evidence="3" key="1">
    <citation type="submission" date="2022-11" db="EMBL/GenBank/DDBJ databases">
        <authorList>
            <person name="Kikuchi T."/>
        </authorList>
    </citation>
    <scope>NUCLEOTIDE SEQUENCE</scope>
    <source>
        <strain evidence="3">PS1010</strain>
    </source>
</reference>
<evidence type="ECO:0000313" key="3">
    <source>
        <dbReference type="EMBL" id="CAI5447800.1"/>
    </source>
</evidence>
<dbReference type="AlphaFoldDB" id="A0A9P1ILH9"/>
<protein>
    <recommendedName>
        <fullName evidence="2">BZIP domain-containing protein</fullName>
    </recommendedName>
</protein>